<dbReference type="OMA" id="MEVAGEM"/>
<proteinExistence type="inferred from homology"/>
<feature type="transmembrane region" description="Helical" evidence="8">
    <location>
        <begin position="60"/>
        <end position="85"/>
    </location>
</feature>
<feature type="transmembrane region" description="Helical" evidence="8">
    <location>
        <begin position="128"/>
        <end position="146"/>
    </location>
</feature>
<organism evidence="10 11">
    <name type="scientific">Rhizopus microsporus</name>
    <dbReference type="NCBI Taxonomy" id="58291"/>
    <lineage>
        <taxon>Eukaryota</taxon>
        <taxon>Fungi</taxon>
        <taxon>Fungi incertae sedis</taxon>
        <taxon>Mucoromycota</taxon>
        <taxon>Mucoromycotina</taxon>
        <taxon>Mucoromycetes</taxon>
        <taxon>Mucorales</taxon>
        <taxon>Mucorineae</taxon>
        <taxon>Rhizopodaceae</taxon>
        <taxon>Rhizopus</taxon>
    </lineage>
</organism>
<keyword evidence="4 8" id="KW-0812">Transmembrane</keyword>
<reference evidence="10 11" key="1">
    <citation type="journal article" date="2016" name="Proc. Natl. Acad. Sci. U.S.A.">
        <title>Lipid metabolic changes in an early divergent fungus govern the establishment of a mutualistic symbiosis with endobacteria.</title>
        <authorList>
            <person name="Lastovetsky O.A."/>
            <person name="Gaspar M.L."/>
            <person name="Mondo S.J."/>
            <person name="LaButti K.M."/>
            <person name="Sandor L."/>
            <person name="Grigoriev I.V."/>
            <person name="Henry S.A."/>
            <person name="Pawlowska T.E."/>
        </authorList>
    </citation>
    <scope>NUCLEOTIDE SEQUENCE [LARGE SCALE GENOMIC DNA]</scope>
    <source>
        <strain evidence="10 11">ATCC 11559</strain>
    </source>
</reference>
<feature type="transmembrane region" description="Helical" evidence="8">
    <location>
        <begin position="158"/>
        <end position="177"/>
    </location>
</feature>
<feature type="domain" description="Amino acid transporter transmembrane" evidence="9">
    <location>
        <begin position="36"/>
        <end position="396"/>
    </location>
</feature>
<dbReference type="GO" id="GO:0016020">
    <property type="term" value="C:membrane"/>
    <property type="evidence" value="ECO:0007669"/>
    <property type="project" value="UniProtKB-SubCell"/>
</dbReference>
<evidence type="ECO:0000313" key="11">
    <source>
        <dbReference type="Proteomes" id="UP000242381"/>
    </source>
</evidence>
<feature type="transmembrane region" description="Helical" evidence="8">
    <location>
        <begin position="221"/>
        <end position="242"/>
    </location>
</feature>
<evidence type="ECO:0000313" key="10">
    <source>
        <dbReference type="EMBL" id="ORE13215.1"/>
    </source>
</evidence>
<keyword evidence="6 8" id="KW-1133">Transmembrane helix</keyword>
<keyword evidence="5" id="KW-0029">Amino-acid transport</keyword>
<dbReference type="PANTHER" id="PTHR22950">
    <property type="entry name" value="AMINO ACID TRANSPORTER"/>
    <property type="match status" value="1"/>
</dbReference>
<comment type="subcellular location">
    <subcellularLocation>
        <location evidence="1">Membrane</location>
        <topology evidence="1">Multi-pass membrane protein</topology>
    </subcellularLocation>
</comment>
<name>A0A0A1N5X4_RHIZD</name>
<protein>
    <recommendedName>
        <fullName evidence="9">Amino acid transporter transmembrane domain-containing protein</fullName>
    </recommendedName>
</protein>
<dbReference type="GO" id="GO:0015179">
    <property type="term" value="F:L-amino acid transmembrane transporter activity"/>
    <property type="evidence" value="ECO:0007669"/>
    <property type="project" value="TreeGrafter"/>
</dbReference>
<evidence type="ECO:0000259" key="9">
    <source>
        <dbReference type="Pfam" id="PF01490"/>
    </source>
</evidence>
<evidence type="ECO:0000256" key="1">
    <source>
        <dbReference type="ARBA" id="ARBA00004141"/>
    </source>
</evidence>
<dbReference type="Proteomes" id="UP000242381">
    <property type="component" value="Unassembled WGS sequence"/>
</dbReference>
<evidence type="ECO:0000256" key="7">
    <source>
        <dbReference type="ARBA" id="ARBA00023136"/>
    </source>
</evidence>
<feature type="transmembrane region" description="Helical" evidence="8">
    <location>
        <begin position="411"/>
        <end position="434"/>
    </location>
</feature>
<evidence type="ECO:0000256" key="6">
    <source>
        <dbReference type="ARBA" id="ARBA00022989"/>
    </source>
</evidence>
<feature type="transmembrane region" description="Helical" evidence="8">
    <location>
        <begin position="183"/>
        <end position="200"/>
    </location>
</feature>
<dbReference type="InterPro" id="IPR013057">
    <property type="entry name" value="AA_transpt_TM"/>
</dbReference>
<sequence>MSLDIEQAPNYGTIPADEIIIEDLDLLQSSKPGYGTRSIFEVSLNIVNATVGSGVIGLPFALFLSGFTLGITISIFVGLLTFAAVYSLILTGQKSQIFNFASLAEVAMGRFGYHMLNFMLFIQSAGSVISYFILVADTIPILLGLYFPRYPLLADRTIVTTVVSIFVIFPLNLFRSIGALAKWSAFAVLLLPIMILSVLIRAPAYAPDHEAPIFRLGKDPIAAAGIMSFAFVCSQVAFSNYLSQKNQSTSAWKLSSIVSTLMSWTISITFAAIGYLSFGQDVSSNIFSNFPADDNIINIGRLALGLSMVLTVPMAFYPARDAVQKTIGFETVDRQPTALQHYGITVILFAFFLVCGVQIRSLGKVYSLVGGIASSFLAYIIPGFAYIAVFHPGWLRRSVPLVDNKTPLVSSSWWLDIISVILVVFGAIVMLFTIKSAF</sequence>
<keyword evidence="7 8" id="KW-0472">Membrane</keyword>
<dbReference type="AlphaFoldDB" id="A0A0A1N5X4"/>
<evidence type="ECO:0000256" key="5">
    <source>
        <dbReference type="ARBA" id="ARBA00022970"/>
    </source>
</evidence>
<dbReference type="EMBL" id="KV921557">
    <property type="protein sequence ID" value="ORE13215.1"/>
    <property type="molecule type" value="Genomic_DNA"/>
</dbReference>
<feature type="transmembrane region" description="Helical" evidence="8">
    <location>
        <begin position="339"/>
        <end position="359"/>
    </location>
</feature>
<gene>
    <name evidence="10" type="ORF">BCV71DRAFT_229955</name>
</gene>
<feature type="transmembrane region" description="Helical" evidence="8">
    <location>
        <begin position="254"/>
        <end position="278"/>
    </location>
</feature>
<comment type="similarity">
    <text evidence="2">Belongs to the amino acid/polyamine transporter 2 family.</text>
</comment>
<accession>A0A0A1N5X4</accession>
<feature type="transmembrane region" description="Helical" evidence="8">
    <location>
        <begin position="366"/>
        <end position="391"/>
    </location>
</feature>
<dbReference type="VEuPathDB" id="FungiDB:BCV72DRAFT_42254"/>
<evidence type="ECO:0000256" key="8">
    <source>
        <dbReference type="SAM" id="Phobius"/>
    </source>
</evidence>
<feature type="transmembrane region" description="Helical" evidence="8">
    <location>
        <begin position="299"/>
        <end position="319"/>
    </location>
</feature>
<evidence type="ECO:0000256" key="4">
    <source>
        <dbReference type="ARBA" id="ARBA00022692"/>
    </source>
</evidence>
<dbReference type="PANTHER" id="PTHR22950:SF458">
    <property type="entry name" value="SODIUM-COUPLED NEUTRAL AMINO ACID TRANSPORTER 11-RELATED"/>
    <property type="match status" value="1"/>
</dbReference>
<evidence type="ECO:0000256" key="3">
    <source>
        <dbReference type="ARBA" id="ARBA00022448"/>
    </source>
</evidence>
<evidence type="ECO:0000256" key="2">
    <source>
        <dbReference type="ARBA" id="ARBA00008066"/>
    </source>
</evidence>
<dbReference type="Pfam" id="PF01490">
    <property type="entry name" value="Aa_trans"/>
    <property type="match status" value="1"/>
</dbReference>
<keyword evidence="3" id="KW-0813">Transport</keyword>